<feature type="domain" description="Enoyl reductase (ER)" evidence="1">
    <location>
        <begin position="13"/>
        <end position="319"/>
    </location>
</feature>
<dbReference type="SUPFAM" id="SSF50129">
    <property type="entry name" value="GroES-like"/>
    <property type="match status" value="1"/>
</dbReference>
<accession>A0ABY5GHD5</accession>
<dbReference type="InterPro" id="IPR013154">
    <property type="entry name" value="ADH-like_N"/>
</dbReference>
<organism evidence="2 3">
    <name type="scientific">Photobacterium atrarenae</name>
    <dbReference type="NCBI Taxonomy" id="865757"/>
    <lineage>
        <taxon>Bacteria</taxon>
        <taxon>Pseudomonadati</taxon>
        <taxon>Pseudomonadota</taxon>
        <taxon>Gammaproteobacteria</taxon>
        <taxon>Vibrionales</taxon>
        <taxon>Vibrionaceae</taxon>
        <taxon>Photobacterium</taxon>
    </lineage>
</organism>
<dbReference type="Pfam" id="PF08240">
    <property type="entry name" value="ADH_N"/>
    <property type="match status" value="1"/>
</dbReference>
<dbReference type="InterPro" id="IPR050700">
    <property type="entry name" value="YIM1/Zinc_Alcohol_DH_Fams"/>
</dbReference>
<dbReference type="RefSeq" id="WP_255389509.1">
    <property type="nucleotide sequence ID" value="NZ_CP101508.1"/>
</dbReference>
<dbReference type="Gene3D" id="3.40.50.720">
    <property type="entry name" value="NAD(P)-binding Rossmann-like Domain"/>
    <property type="match status" value="1"/>
</dbReference>
<proteinExistence type="predicted"/>
<evidence type="ECO:0000313" key="2">
    <source>
        <dbReference type="EMBL" id="UTV28210.1"/>
    </source>
</evidence>
<sequence>MTTYQQLAITRFGEPAVLAMQTQPLPALADDLALLDDQVLVKVVYAGVNPIDAKTRAGLGWAAAQNKDKLPWVPGYDIAGEVVASCEAAGRWSAGDRVSGFIGFPLQGGGYSEYVAVPAEQLSLVPASVPLRQAAALPLAGQTAWQALEKAAVNAGDQVLVLAGAGGVGHLAIQLAVARGAKVFASCSAGNADFVRQLGATALDYRQGPLDVQLKDADVLIDLMGGDVGIGALGCVKAGGRVVTVPTITAEQVCKQARQRGLLAEGMLVTPSVMQNDAMMAMLAAGTLRLHIDAVYPLVDGATAHQAIESGHTRGKIVLAVGGDA</sequence>
<dbReference type="Pfam" id="PF13602">
    <property type="entry name" value="ADH_zinc_N_2"/>
    <property type="match status" value="1"/>
</dbReference>
<evidence type="ECO:0000259" key="1">
    <source>
        <dbReference type="SMART" id="SM00829"/>
    </source>
</evidence>
<dbReference type="PANTHER" id="PTHR11695:SF294">
    <property type="entry name" value="RETICULON-4-INTERACTING PROTEIN 1, MITOCHONDRIAL"/>
    <property type="match status" value="1"/>
</dbReference>
<dbReference type="PANTHER" id="PTHR11695">
    <property type="entry name" value="ALCOHOL DEHYDROGENASE RELATED"/>
    <property type="match status" value="1"/>
</dbReference>
<dbReference type="SMART" id="SM00829">
    <property type="entry name" value="PKS_ER"/>
    <property type="match status" value="1"/>
</dbReference>
<dbReference type="SUPFAM" id="SSF51735">
    <property type="entry name" value="NAD(P)-binding Rossmann-fold domains"/>
    <property type="match status" value="1"/>
</dbReference>
<evidence type="ECO:0000313" key="3">
    <source>
        <dbReference type="Proteomes" id="UP001057998"/>
    </source>
</evidence>
<dbReference type="InterPro" id="IPR011032">
    <property type="entry name" value="GroES-like_sf"/>
</dbReference>
<gene>
    <name evidence="2" type="ORF">NNL38_02640</name>
</gene>
<dbReference type="InterPro" id="IPR020843">
    <property type="entry name" value="ER"/>
</dbReference>
<dbReference type="Proteomes" id="UP001057998">
    <property type="component" value="Chromosome 1"/>
</dbReference>
<dbReference type="CDD" id="cd05289">
    <property type="entry name" value="MDR_like_2"/>
    <property type="match status" value="1"/>
</dbReference>
<dbReference type="InterPro" id="IPR036291">
    <property type="entry name" value="NAD(P)-bd_dom_sf"/>
</dbReference>
<reference evidence="2" key="1">
    <citation type="submission" date="2022-07" db="EMBL/GenBank/DDBJ databases">
        <title>Genome sequencing of Photobacterium atrarenae GJH2-4.</title>
        <authorList>
            <person name="Park S.-J."/>
        </authorList>
    </citation>
    <scope>NUCLEOTIDE SEQUENCE</scope>
    <source>
        <strain evidence="2">GJH2-4</strain>
    </source>
</reference>
<dbReference type="EMBL" id="CP101508">
    <property type="protein sequence ID" value="UTV28210.1"/>
    <property type="molecule type" value="Genomic_DNA"/>
</dbReference>
<protein>
    <submittedName>
        <fullName evidence="2">NADP-dependent oxidoreductase</fullName>
    </submittedName>
</protein>
<dbReference type="Gene3D" id="3.90.180.10">
    <property type="entry name" value="Medium-chain alcohol dehydrogenases, catalytic domain"/>
    <property type="match status" value="1"/>
</dbReference>
<keyword evidence="3" id="KW-1185">Reference proteome</keyword>
<name>A0ABY5GHD5_9GAMM</name>